<dbReference type="PROSITE" id="PS51167">
    <property type="entry name" value="CHORISMATE_MUT_1"/>
    <property type="match status" value="1"/>
</dbReference>
<dbReference type="Pfam" id="PF07736">
    <property type="entry name" value="CM_1"/>
    <property type="match status" value="1"/>
</dbReference>
<dbReference type="PANTHER" id="PTHR21164">
    <property type="entry name" value="CHORISMATE MUTASE"/>
    <property type="match status" value="1"/>
</dbReference>
<gene>
    <name evidence="4" type="primary">aroH</name>
    <name evidence="4" type="ORF">DCC39_06090</name>
</gene>
<reference evidence="4 5" key="1">
    <citation type="submission" date="2018-04" db="EMBL/GenBank/DDBJ databases">
        <title>Camelliibacillus theae gen. nov., sp. nov., isolated from Pu'er tea.</title>
        <authorList>
            <person name="Niu L."/>
        </authorList>
    </citation>
    <scope>NUCLEOTIDE SEQUENCE [LARGE SCALE GENOMIC DNA]</scope>
    <source>
        <strain evidence="4 5">T8</strain>
    </source>
</reference>
<dbReference type="GO" id="GO:0046417">
    <property type="term" value="P:chorismate metabolic process"/>
    <property type="evidence" value="ECO:0007669"/>
    <property type="project" value="TreeGrafter"/>
</dbReference>
<dbReference type="UniPathway" id="UPA00120">
    <property type="reaction ID" value="UER00203"/>
</dbReference>
<dbReference type="GO" id="GO:0004106">
    <property type="term" value="F:chorismate mutase activity"/>
    <property type="evidence" value="ECO:0007669"/>
    <property type="project" value="UniProtKB-UniRule"/>
</dbReference>
<feature type="binding site" evidence="2">
    <location>
        <position position="89"/>
    </location>
    <ligand>
        <name>prephenate</name>
        <dbReference type="ChEBI" id="CHEBI:29934"/>
    </ligand>
</feature>
<comment type="caution">
    <text evidence="4">The sequence shown here is derived from an EMBL/GenBank/DDBJ whole genome shotgun (WGS) entry which is preliminary data.</text>
</comment>
<dbReference type="GO" id="GO:0009073">
    <property type="term" value="P:aromatic amino acid family biosynthetic process"/>
    <property type="evidence" value="ECO:0007669"/>
    <property type="project" value="UniProtKB-UniRule"/>
</dbReference>
<keyword evidence="2 3" id="KW-0057">Aromatic amino acid biosynthesis</keyword>
<dbReference type="EC" id="5.4.99.5" evidence="1 3"/>
<evidence type="ECO:0000256" key="2">
    <source>
        <dbReference type="PIRSR" id="PIRSR005965-1"/>
    </source>
</evidence>
<feature type="binding site" evidence="2">
    <location>
        <position position="6"/>
    </location>
    <ligand>
        <name>prephenate</name>
        <dbReference type="ChEBI" id="CHEBI:29934"/>
    </ligand>
</feature>
<keyword evidence="5" id="KW-1185">Reference proteome</keyword>
<dbReference type="PANTHER" id="PTHR21164:SF0">
    <property type="entry name" value="CHORISMATE MUTASE AROH"/>
    <property type="match status" value="1"/>
</dbReference>
<feature type="binding site" evidence="2">
    <location>
        <position position="107"/>
    </location>
    <ligand>
        <name>prephenate</name>
        <dbReference type="ChEBI" id="CHEBI:29934"/>
    </ligand>
</feature>
<evidence type="ECO:0000256" key="3">
    <source>
        <dbReference type="PROSITE-ProRule" id="PRU00514"/>
    </source>
</evidence>
<evidence type="ECO:0000313" key="5">
    <source>
        <dbReference type="Proteomes" id="UP000245998"/>
    </source>
</evidence>
<dbReference type="AlphaFoldDB" id="A0A2U1K4B2"/>
<dbReference type="NCBIfam" id="TIGR01796">
    <property type="entry name" value="CM_mono_aroH"/>
    <property type="match status" value="1"/>
</dbReference>
<accession>A0A2U1K4B2</accession>
<evidence type="ECO:0000313" key="4">
    <source>
        <dbReference type="EMBL" id="PWA12370.1"/>
    </source>
</evidence>
<comment type="catalytic activity">
    <reaction evidence="3">
        <text>chorismate = prephenate</text>
        <dbReference type="Rhea" id="RHEA:13897"/>
        <dbReference type="ChEBI" id="CHEBI:29748"/>
        <dbReference type="ChEBI" id="CHEBI:29934"/>
        <dbReference type="EC" id="5.4.99.5"/>
    </reaction>
</comment>
<dbReference type="CDD" id="cd02185">
    <property type="entry name" value="AroH"/>
    <property type="match status" value="1"/>
</dbReference>
<dbReference type="RefSeq" id="WP_116554004.1">
    <property type="nucleotide sequence ID" value="NZ_QCZG01000009.1"/>
</dbReference>
<sequence>MVRGVRGATTTEANDENEILAATEEVVGQMIKENNISPEQVAQVLITVTPDLNAAFPARALRSFDGWTFVPVMCATEIDVPNALPKCIRIMMTVNTDKQQKEINHIYLKNAKQLRPEFAR</sequence>
<keyword evidence="3" id="KW-0413">Isomerase</keyword>
<dbReference type="SUPFAM" id="SSF55298">
    <property type="entry name" value="YjgF-like"/>
    <property type="match status" value="1"/>
</dbReference>
<protein>
    <recommendedName>
        <fullName evidence="1 3">chorismate mutase</fullName>
        <ecNumber evidence="1 3">5.4.99.5</ecNumber>
    </recommendedName>
</protein>
<organism evidence="4 5">
    <name type="scientific">Pueribacillus theae</name>
    <dbReference type="NCBI Taxonomy" id="2171751"/>
    <lineage>
        <taxon>Bacteria</taxon>
        <taxon>Bacillati</taxon>
        <taxon>Bacillota</taxon>
        <taxon>Bacilli</taxon>
        <taxon>Bacillales</taxon>
        <taxon>Bacillaceae</taxon>
        <taxon>Pueribacillus</taxon>
    </lineage>
</organism>
<keyword evidence="2 3" id="KW-0028">Amino-acid biosynthesis</keyword>
<evidence type="ECO:0000256" key="1">
    <source>
        <dbReference type="NCBIfam" id="TIGR01796"/>
    </source>
</evidence>
<dbReference type="OrthoDB" id="9802232at2"/>
<dbReference type="GO" id="GO:0008652">
    <property type="term" value="P:amino acid biosynthetic process"/>
    <property type="evidence" value="ECO:0007669"/>
    <property type="project" value="UniProtKB-UniRule"/>
</dbReference>
<name>A0A2U1K4B2_9BACI</name>
<dbReference type="EMBL" id="QCZG01000009">
    <property type="protein sequence ID" value="PWA12370.1"/>
    <property type="molecule type" value="Genomic_DNA"/>
</dbReference>
<dbReference type="InterPro" id="IPR035959">
    <property type="entry name" value="RutC-like_sf"/>
</dbReference>
<dbReference type="Gene3D" id="3.30.1330.40">
    <property type="entry name" value="RutC-like"/>
    <property type="match status" value="1"/>
</dbReference>
<dbReference type="Proteomes" id="UP000245998">
    <property type="component" value="Unassembled WGS sequence"/>
</dbReference>
<proteinExistence type="predicted"/>
<dbReference type="InterPro" id="IPR008243">
    <property type="entry name" value="Chorismate_mutase_AroH"/>
</dbReference>
<dbReference type="PIRSF" id="PIRSF005965">
    <property type="entry name" value="Chor_mut_AroH"/>
    <property type="match status" value="1"/>
</dbReference>